<dbReference type="InterPro" id="IPR058647">
    <property type="entry name" value="BSH_CzcB-like"/>
</dbReference>
<feature type="domain" description="CusB-like beta-barrel" evidence="4">
    <location>
        <begin position="275"/>
        <end position="346"/>
    </location>
</feature>
<comment type="caution">
    <text evidence="7">The sequence shown here is derived from an EMBL/GenBank/DDBJ whole genome shotgun (WGS) entry which is preliminary data.</text>
</comment>
<evidence type="ECO:0000259" key="6">
    <source>
        <dbReference type="Pfam" id="PF25973"/>
    </source>
</evidence>
<dbReference type="PANTHER" id="PTHR30469:SF33">
    <property type="entry name" value="SLR1207 PROTEIN"/>
    <property type="match status" value="1"/>
</dbReference>
<accession>A0A9X0QFK9</accession>
<dbReference type="RefSeq" id="WP_313899575.1">
    <property type="nucleotide sequence ID" value="NZ_JACHEB010000006.1"/>
</dbReference>
<feature type="signal peptide" evidence="3">
    <location>
        <begin position="1"/>
        <end position="19"/>
    </location>
</feature>
<feature type="domain" description="CzcB-like barrel-sandwich hybrid" evidence="6">
    <location>
        <begin position="75"/>
        <end position="267"/>
    </location>
</feature>
<feature type="chain" id="PRO_5040920723" evidence="3">
    <location>
        <begin position="20"/>
        <end position="442"/>
    </location>
</feature>
<comment type="similarity">
    <text evidence="1">Belongs to the membrane fusion protein (MFP) (TC 8.A.1) family.</text>
</comment>
<dbReference type="Pfam" id="PF25973">
    <property type="entry name" value="BSH_CzcB"/>
    <property type="match status" value="1"/>
</dbReference>
<keyword evidence="8" id="KW-1185">Reference proteome</keyword>
<dbReference type="GO" id="GO:1990281">
    <property type="term" value="C:efflux pump complex"/>
    <property type="evidence" value="ECO:0007669"/>
    <property type="project" value="TreeGrafter"/>
</dbReference>
<dbReference type="InterPro" id="IPR006143">
    <property type="entry name" value="RND_pump_MFP"/>
</dbReference>
<dbReference type="GO" id="GO:0015562">
    <property type="term" value="F:efflux transmembrane transporter activity"/>
    <property type="evidence" value="ECO:0007669"/>
    <property type="project" value="TreeGrafter"/>
</dbReference>
<feature type="domain" description="Multidrug resistance protein MdtA-like C-terminal permuted SH3" evidence="5">
    <location>
        <begin position="350"/>
        <end position="410"/>
    </location>
</feature>
<dbReference type="Gene3D" id="2.40.50.100">
    <property type="match status" value="1"/>
</dbReference>
<organism evidence="7 8">
    <name type="scientific">Tunturiibacter gelidiferens</name>
    <dbReference type="NCBI Taxonomy" id="3069689"/>
    <lineage>
        <taxon>Bacteria</taxon>
        <taxon>Pseudomonadati</taxon>
        <taxon>Acidobacteriota</taxon>
        <taxon>Terriglobia</taxon>
        <taxon>Terriglobales</taxon>
        <taxon>Acidobacteriaceae</taxon>
        <taxon>Tunturiibacter</taxon>
    </lineage>
</organism>
<evidence type="ECO:0000256" key="3">
    <source>
        <dbReference type="SAM" id="SignalP"/>
    </source>
</evidence>
<dbReference type="AlphaFoldDB" id="A0A9X0QFK9"/>
<keyword evidence="3" id="KW-0732">Signal</keyword>
<dbReference type="Pfam" id="PF25954">
    <property type="entry name" value="Beta-barrel_RND_2"/>
    <property type="match status" value="1"/>
</dbReference>
<dbReference type="InterPro" id="IPR058627">
    <property type="entry name" value="MdtA-like_C"/>
</dbReference>
<dbReference type="Gene3D" id="1.10.287.470">
    <property type="entry name" value="Helix hairpin bin"/>
    <property type="match status" value="1"/>
</dbReference>
<dbReference type="Proteomes" id="UP000535182">
    <property type="component" value="Unassembled WGS sequence"/>
</dbReference>
<evidence type="ECO:0000259" key="5">
    <source>
        <dbReference type="Pfam" id="PF25967"/>
    </source>
</evidence>
<evidence type="ECO:0000313" key="7">
    <source>
        <dbReference type="EMBL" id="MBB5329325.1"/>
    </source>
</evidence>
<reference evidence="7 8" key="1">
    <citation type="submission" date="2020-08" db="EMBL/GenBank/DDBJ databases">
        <title>Genomic Encyclopedia of Type Strains, Phase IV (KMG-V): Genome sequencing to study the core and pangenomes of soil and plant-associated prokaryotes.</title>
        <authorList>
            <person name="Whitman W."/>
        </authorList>
    </citation>
    <scope>NUCLEOTIDE SEQUENCE [LARGE SCALE GENOMIC DNA]</scope>
    <source>
        <strain evidence="7 8">X5P2</strain>
    </source>
</reference>
<name>A0A9X0QFK9_9BACT</name>
<feature type="compositionally biased region" description="Basic and acidic residues" evidence="2">
    <location>
        <begin position="416"/>
        <end position="442"/>
    </location>
</feature>
<evidence type="ECO:0000313" key="8">
    <source>
        <dbReference type="Proteomes" id="UP000535182"/>
    </source>
</evidence>
<dbReference type="PANTHER" id="PTHR30469">
    <property type="entry name" value="MULTIDRUG RESISTANCE PROTEIN MDTA"/>
    <property type="match status" value="1"/>
</dbReference>
<dbReference type="Gene3D" id="2.40.420.20">
    <property type="match status" value="1"/>
</dbReference>
<dbReference type="Gene3D" id="2.40.30.170">
    <property type="match status" value="1"/>
</dbReference>
<evidence type="ECO:0000256" key="2">
    <source>
        <dbReference type="SAM" id="MobiDB-lite"/>
    </source>
</evidence>
<feature type="region of interest" description="Disordered" evidence="2">
    <location>
        <begin position="410"/>
        <end position="442"/>
    </location>
</feature>
<dbReference type="SUPFAM" id="SSF111369">
    <property type="entry name" value="HlyD-like secretion proteins"/>
    <property type="match status" value="2"/>
</dbReference>
<dbReference type="EMBL" id="JACHEB010000006">
    <property type="protein sequence ID" value="MBB5329325.1"/>
    <property type="molecule type" value="Genomic_DNA"/>
</dbReference>
<dbReference type="InterPro" id="IPR058792">
    <property type="entry name" value="Beta-barrel_RND_2"/>
</dbReference>
<sequence>MANKMPTTATRRAGTPALAASLMFLSASLLLQNGCKKADDTVDKPVVTVQAVHPRSGPITDEIETDATLYPVAQAAILPKVTAPVRKFYVQRGDHVKAGQLVATLENEDLAAAAMDNKGAFDAAQGTYAAAAQSAVPEEQTRSRLDLEQAKATLDLDNSIVEARKQLLSQGAIPGRDYDTARTTALQAQAAYDIAKQKYEALGKIGTSASLESARGQLASAKGKYLGAAAQLSYTNIKTPISGVVTDRPLFAGETAAAGAAVVTVMDTSFMIAKLHIAQIQTQQLSLGSPATITVPGIEGLIDAKVSLISPALDPGSTTVEVWLRVPNPNGHLKAGTSVHATLKGKTVENALLIPTEALQRSPEGAGKIVMVVGADGAAAKRAVTVGIQTDESTQILTGLKPSDRVITTGGYGLDEGTKVKVGSAEEKGSAGKSDDNTEGKE</sequence>
<evidence type="ECO:0000259" key="4">
    <source>
        <dbReference type="Pfam" id="PF25954"/>
    </source>
</evidence>
<gene>
    <name evidence="7" type="ORF">HDF14_002943</name>
</gene>
<dbReference type="Pfam" id="PF25967">
    <property type="entry name" value="RND-MFP_C"/>
    <property type="match status" value="1"/>
</dbReference>
<dbReference type="NCBIfam" id="TIGR01730">
    <property type="entry name" value="RND_mfp"/>
    <property type="match status" value="1"/>
</dbReference>
<protein>
    <submittedName>
        <fullName evidence="7">Multidrug efflux pump subunit AcrA (Membrane-fusion protein)</fullName>
    </submittedName>
</protein>
<evidence type="ECO:0000256" key="1">
    <source>
        <dbReference type="ARBA" id="ARBA00009477"/>
    </source>
</evidence>
<proteinExistence type="inferred from homology"/>